<feature type="compositionally biased region" description="Polar residues" evidence="1">
    <location>
        <begin position="1"/>
        <end position="10"/>
    </location>
</feature>
<feature type="compositionally biased region" description="Polar residues" evidence="1">
    <location>
        <begin position="772"/>
        <end position="786"/>
    </location>
</feature>
<feature type="region of interest" description="Disordered" evidence="1">
    <location>
        <begin position="354"/>
        <end position="470"/>
    </location>
</feature>
<dbReference type="PANTHER" id="PTHR13467:SF3">
    <property type="entry name" value="CUE DOMAIN-CONTAINING PROTEIN 1"/>
    <property type="match status" value="1"/>
</dbReference>
<evidence type="ECO:0000256" key="1">
    <source>
        <dbReference type="SAM" id="MobiDB-lite"/>
    </source>
</evidence>
<feature type="compositionally biased region" description="Basic and acidic residues" evidence="1">
    <location>
        <begin position="895"/>
        <end position="904"/>
    </location>
</feature>
<name>A0A6J8C1J0_MYTCO</name>
<feature type="compositionally biased region" description="Polar residues" evidence="1">
    <location>
        <begin position="446"/>
        <end position="456"/>
    </location>
</feature>
<feature type="region of interest" description="Disordered" evidence="1">
    <location>
        <begin position="543"/>
        <end position="564"/>
    </location>
</feature>
<organism evidence="3 4">
    <name type="scientific">Mytilus coruscus</name>
    <name type="common">Sea mussel</name>
    <dbReference type="NCBI Taxonomy" id="42192"/>
    <lineage>
        <taxon>Eukaryota</taxon>
        <taxon>Metazoa</taxon>
        <taxon>Spiralia</taxon>
        <taxon>Lophotrochozoa</taxon>
        <taxon>Mollusca</taxon>
        <taxon>Bivalvia</taxon>
        <taxon>Autobranchia</taxon>
        <taxon>Pteriomorphia</taxon>
        <taxon>Mytilida</taxon>
        <taxon>Mytiloidea</taxon>
        <taxon>Mytilidae</taxon>
        <taxon>Mytilinae</taxon>
        <taxon>Mytilus</taxon>
    </lineage>
</organism>
<feature type="region of interest" description="Disordered" evidence="1">
    <location>
        <begin position="1"/>
        <end position="68"/>
    </location>
</feature>
<dbReference type="Proteomes" id="UP000507470">
    <property type="component" value="Unassembled WGS sequence"/>
</dbReference>
<dbReference type="AlphaFoldDB" id="A0A6J8C1J0"/>
<dbReference type="InterPro" id="IPR003892">
    <property type="entry name" value="CUE"/>
</dbReference>
<evidence type="ECO:0000313" key="4">
    <source>
        <dbReference type="Proteomes" id="UP000507470"/>
    </source>
</evidence>
<dbReference type="OrthoDB" id="5794653at2759"/>
<feature type="compositionally biased region" description="Basic residues" evidence="1">
    <location>
        <begin position="46"/>
        <end position="55"/>
    </location>
</feature>
<dbReference type="EMBL" id="CACVKT020004163">
    <property type="protein sequence ID" value="CAC5388457.1"/>
    <property type="molecule type" value="Genomic_DNA"/>
</dbReference>
<keyword evidence="4" id="KW-1185">Reference proteome</keyword>
<proteinExistence type="predicted"/>
<feature type="region of interest" description="Disordered" evidence="1">
    <location>
        <begin position="880"/>
        <end position="920"/>
    </location>
</feature>
<feature type="compositionally biased region" description="Polar residues" evidence="1">
    <location>
        <begin position="30"/>
        <end position="40"/>
    </location>
</feature>
<evidence type="ECO:0000259" key="2">
    <source>
        <dbReference type="PROSITE" id="PS51140"/>
    </source>
</evidence>
<feature type="domain" description="CUE" evidence="2">
    <location>
        <begin position="72"/>
        <end position="115"/>
    </location>
</feature>
<dbReference type="GO" id="GO:0043130">
    <property type="term" value="F:ubiquitin binding"/>
    <property type="evidence" value="ECO:0007669"/>
    <property type="project" value="InterPro"/>
</dbReference>
<dbReference type="SMART" id="SM00546">
    <property type="entry name" value="CUE"/>
    <property type="match status" value="1"/>
</dbReference>
<dbReference type="PANTHER" id="PTHR13467">
    <property type="entry name" value="CUE DOMAIN CONTAINING PROTEIN 1"/>
    <property type="match status" value="1"/>
</dbReference>
<feature type="region of interest" description="Disordered" evidence="1">
    <location>
        <begin position="1085"/>
        <end position="1104"/>
    </location>
</feature>
<dbReference type="PROSITE" id="PS51140">
    <property type="entry name" value="CUE"/>
    <property type="match status" value="1"/>
</dbReference>
<protein>
    <recommendedName>
        <fullName evidence="2">CUE domain-containing protein</fullName>
    </recommendedName>
</protein>
<dbReference type="InterPro" id="IPR040195">
    <property type="entry name" value="CUE_CUED1"/>
</dbReference>
<feature type="compositionally biased region" description="Basic residues" evidence="1">
    <location>
        <begin position="747"/>
        <end position="757"/>
    </location>
</feature>
<sequence>MATADAQQHKPSSRRSSRRNQPSPPDNEFIPNNMTETAVTTVDGHRPHHHHHRTHSNTEKSKTKSRPTKQLDFDQAMADFKTMFPTMDCEIIEAVLRANDGAVDSTIDQLLTMSIDTEGKESPIEIPPDLISAVSIVTEGRESPIEIPPNLISTVSIVTEGRESQCSPQDFWIAPGKYSYRRQGIPLSPIEIPPNLISAVSIVTEGRESPIEIPPDLISAVSIDTEGRESPTEIPPDLISPKTGNSIIPNRDSSRSYISSKYSYRRQGIPLSPIEIPPDLISAVSIVTEGTESPIEIPPNLISAVSIVTEGRESPIEIPPDLISPVSIVTEGRESPIEIPPNLISPVSIRYRRQGIPKRDPSRSYITSKYSYGRQGIPNRDRSKSYISSKYSNRRQGIPNRDPSLISPDIRYRRQGIPKRDPSRSYITSKYSYGRQGIPNRDRSKSYISSKYSNRRQGIPNRDPSRSYISSKYSYRRQGIPLSPIEIPPDLISPVSIVTEGRESSIEIPPDLISPVNIRYRRQGIPNRDPSRSYITKIPPDLISPVSIDTEGRESPTEIPPDLISPVSIVTEGRESPIEIPPDLISPVSIDTEGRESPTEIAPDLLSPVEDDCPLYNEHRSEDSPPSYTEAVSTNIWTTPISSQESKNTSKTRSHSMSSKAHRKSHRSQRSKSLFDPDTDELSLSNTEPKRPPSSHITHNTPVKTGFRNWNPPMLGNLPDDFLRLIPPSETPRSFLDPNIDLNEKPRVHHRRSKHVSSRSSSERKKLSQSVLTEDNSTRQTKLSRSMSERSPIEPLLRTRSTGMPLTSQSLIISSHEFTQGMLDKKMKENERRRRTAVMNSDPEMSQYLEDERLAIMLQNSEFLQELRGNEEFMQTLEKERIRNQSKSERKKKSPIRDSTESRKHAPLTEQLEMWKKSHEVPEEPRLLPIPQQGDRHDWSAEVPLAATSDVRLSFNDDDRVSIEGYGDDRQQQLDAFPFSQPIPQGDDDAELRHKLKDMGGASRKQFMALARKFFSRKKTNKRTLKQIQKEKLAPSMMNLLNSDEEDFNEEEHINNSKPYDQEPEIEPLPTSLISVPGHKYVQRPPYHPDTITTYHDNMGSDMV</sequence>
<dbReference type="SUPFAM" id="SSF46934">
    <property type="entry name" value="UBA-like"/>
    <property type="match status" value="1"/>
</dbReference>
<dbReference type="InterPro" id="IPR009060">
    <property type="entry name" value="UBA-like_sf"/>
</dbReference>
<gene>
    <name evidence="3" type="ORF">MCOR_23718</name>
</gene>
<feature type="compositionally biased region" description="Polar residues" evidence="1">
    <location>
        <begin position="385"/>
        <end position="395"/>
    </location>
</feature>
<reference evidence="3 4" key="1">
    <citation type="submission" date="2020-06" db="EMBL/GenBank/DDBJ databases">
        <authorList>
            <person name="Li R."/>
            <person name="Bekaert M."/>
        </authorList>
    </citation>
    <scope>NUCLEOTIDE SEQUENCE [LARGE SCALE GENOMIC DNA]</scope>
    <source>
        <strain evidence="4">wild</strain>
    </source>
</reference>
<accession>A0A6J8C1J0</accession>
<dbReference type="CDD" id="cd14366">
    <property type="entry name" value="CUE_CUED1"/>
    <property type="match status" value="1"/>
</dbReference>
<feature type="region of interest" description="Disordered" evidence="1">
    <location>
        <begin position="577"/>
        <end position="712"/>
    </location>
</feature>
<evidence type="ECO:0000313" key="3">
    <source>
        <dbReference type="EMBL" id="CAC5388457.1"/>
    </source>
</evidence>
<dbReference type="InterPro" id="IPR040192">
    <property type="entry name" value="CUEDC1"/>
</dbReference>
<dbReference type="Gene3D" id="1.10.8.10">
    <property type="entry name" value="DNA helicase RuvA subunit, C-terminal domain"/>
    <property type="match status" value="1"/>
</dbReference>
<dbReference type="Pfam" id="PF02845">
    <property type="entry name" value="CUE"/>
    <property type="match status" value="1"/>
</dbReference>
<feature type="compositionally biased region" description="Basic residues" evidence="1">
    <location>
        <begin position="650"/>
        <end position="670"/>
    </location>
</feature>
<feature type="region of interest" description="Disordered" evidence="1">
    <location>
        <begin position="729"/>
        <end position="792"/>
    </location>
</feature>
<feature type="compositionally biased region" description="Polar residues" evidence="1">
    <location>
        <begin position="624"/>
        <end position="649"/>
    </location>
</feature>